<dbReference type="SMART" id="SM00881">
    <property type="entry name" value="CoA_binding"/>
    <property type="match status" value="1"/>
</dbReference>
<evidence type="ECO:0000256" key="5">
    <source>
        <dbReference type="ARBA" id="ARBA00023125"/>
    </source>
</evidence>
<dbReference type="NCBIfam" id="NF003995">
    <property type="entry name" value="PRK05472.2-4"/>
    <property type="match status" value="1"/>
</dbReference>
<dbReference type="GO" id="GO:0003677">
    <property type="term" value="F:DNA binding"/>
    <property type="evidence" value="ECO:0007669"/>
    <property type="project" value="UniProtKB-UniRule"/>
</dbReference>
<keyword evidence="5 7" id="KW-0238">DNA-binding</keyword>
<dbReference type="PATRIC" id="fig|1560234.3.peg.883"/>
<name>A0A1B7XBZ9_9BACT</name>
<evidence type="ECO:0000256" key="6">
    <source>
        <dbReference type="ARBA" id="ARBA00023163"/>
    </source>
</evidence>
<dbReference type="Gene3D" id="3.40.50.720">
    <property type="entry name" value="NAD(P)-binding Rossmann-like Domain"/>
    <property type="match status" value="1"/>
</dbReference>
<accession>A0A1B7XBZ9</accession>
<dbReference type="InterPro" id="IPR036388">
    <property type="entry name" value="WH-like_DNA-bd_sf"/>
</dbReference>
<dbReference type="HAMAP" id="MF_01131">
    <property type="entry name" value="Rex"/>
    <property type="match status" value="1"/>
</dbReference>
<keyword evidence="4 7" id="KW-0520">NAD</keyword>
<proteinExistence type="inferred from homology"/>
<dbReference type="PANTHER" id="PTHR35786">
    <property type="entry name" value="REDOX-SENSING TRANSCRIPTIONAL REPRESSOR REX"/>
    <property type="match status" value="1"/>
</dbReference>
<dbReference type="EMBL" id="JXMS01000016">
    <property type="protein sequence ID" value="OBQ50278.1"/>
    <property type="molecule type" value="Genomic_DNA"/>
</dbReference>
<evidence type="ECO:0000256" key="4">
    <source>
        <dbReference type="ARBA" id="ARBA00023027"/>
    </source>
</evidence>
<dbReference type="NCBIfam" id="NF003992">
    <property type="entry name" value="PRK05472.2-1"/>
    <property type="match status" value="1"/>
</dbReference>
<dbReference type="NCBIfam" id="NF003994">
    <property type="entry name" value="PRK05472.2-3"/>
    <property type="match status" value="1"/>
</dbReference>
<comment type="similarity">
    <text evidence="7">Belongs to the transcriptional regulatory Rex family.</text>
</comment>
<protein>
    <recommendedName>
        <fullName evidence="7">Redox-sensing transcriptional repressor Rex</fullName>
    </recommendedName>
</protein>
<feature type="binding site" evidence="7">
    <location>
        <begin position="93"/>
        <end position="98"/>
    </location>
    <ligand>
        <name>NAD(+)</name>
        <dbReference type="ChEBI" id="CHEBI:57540"/>
    </ligand>
</feature>
<keyword evidence="6 7" id="KW-0804">Transcription</keyword>
<dbReference type="PANTHER" id="PTHR35786:SF1">
    <property type="entry name" value="REDOX-SENSING TRANSCRIPTIONAL REPRESSOR REX 1"/>
    <property type="match status" value="1"/>
</dbReference>
<evidence type="ECO:0000256" key="7">
    <source>
        <dbReference type="HAMAP-Rule" id="MF_01131"/>
    </source>
</evidence>
<organism evidence="9 10">
    <name type="scientific">Halodesulfovibrio spirochaetisodalis</name>
    <dbReference type="NCBI Taxonomy" id="1560234"/>
    <lineage>
        <taxon>Bacteria</taxon>
        <taxon>Pseudomonadati</taxon>
        <taxon>Thermodesulfobacteriota</taxon>
        <taxon>Desulfovibrionia</taxon>
        <taxon>Desulfovibrionales</taxon>
        <taxon>Desulfovibrionaceae</taxon>
        <taxon>Halodesulfovibrio</taxon>
    </lineage>
</organism>
<keyword evidence="10" id="KW-1185">Reference proteome</keyword>
<dbReference type="Pfam" id="PF06971">
    <property type="entry name" value="Put_DNA-bind_N"/>
    <property type="match status" value="1"/>
</dbReference>
<dbReference type="InterPro" id="IPR058236">
    <property type="entry name" value="Rex_actinobacterial-type"/>
</dbReference>
<evidence type="ECO:0000259" key="8">
    <source>
        <dbReference type="SMART" id="SM00881"/>
    </source>
</evidence>
<evidence type="ECO:0000256" key="1">
    <source>
        <dbReference type="ARBA" id="ARBA00022490"/>
    </source>
</evidence>
<evidence type="ECO:0000256" key="2">
    <source>
        <dbReference type="ARBA" id="ARBA00022491"/>
    </source>
</evidence>
<dbReference type="OrthoDB" id="9784760at2"/>
<sequence length="214" mass="23726">MPQQKSEHIPRATIQRLAVYVQVLENLQREGTEVISSEPLAKACNVNASQIRKDLAYFGEFGVRGVGYYVKNLIASITSALGVDREWRTVLVGVGNLGKALLNHKEFRLRGFNIVGAFDCDPFKIGEEVSGLEVVCTKRLREMIGDNGAEIGIITTPPERAQRAANHLVEAGINGILNFAPSRITVPDHVNVEYVDFFHHLYALSFNITHPNTK</sequence>
<dbReference type="SUPFAM" id="SSF51735">
    <property type="entry name" value="NAD(P)-binding Rossmann-fold domains"/>
    <property type="match status" value="1"/>
</dbReference>
<dbReference type="Gene3D" id="1.10.10.10">
    <property type="entry name" value="Winged helix-like DNA-binding domain superfamily/Winged helix DNA-binding domain"/>
    <property type="match status" value="1"/>
</dbReference>
<evidence type="ECO:0000313" key="9">
    <source>
        <dbReference type="EMBL" id="OBQ50278.1"/>
    </source>
</evidence>
<dbReference type="SUPFAM" id="SSF46785">
    <property type="entry name" value="Winged helix' DNA-binding domain"/>
    <property type="match status" value="1"/>
</dbReference>
<comment type="caution">
    <text evidence="9">The sequence shown here is derived from an EMBL/GenBank/DDBJ whole genome shotgun (WGS) entry which is preliminary data.</text>
</comment>
<dbReference type="NCBIfam" id="NF003993">
    <property type="entry name" value="PRK05472.2-2"/>
    <property type="match status" value="1"/>
</dbReference>
<comment type="function">
    <text evidence="7">Modulates transcription in response to changes in cellular NADH/NAD(+) redox state.</text>
</comment>
<keyword evidence="3 7" id="KW-0805">Transcription regulation</keyword>
<dbReference type="InterPro" id="IPR003781">
    <property type="entry name" value="CoA-bd"/>
</dbReference>
<gene>
    <name evidence="7" type="primary">rex</name>
    <name evidence="9" type="ORF">SP90_10215</name>
</gene>
<keyword evidence="1 7" id="KW-0963">Cytoplasm</keyword>
<feature type="DNA-binding region" description="H-T-H motif" evidence="7">
    <location>
        <begin position="19"/>
        <end position="58"/>
    </location>
</feature>
<dbReference type="GO" id="GO:0045892">
    <property type="term" value="P:negative regulation of DNA-templated transcription"/>
    <property type="evidence" value="ECO:0007669"/>
    <property type="project" value="InterPro"/>
</dbReference>
<dbReference type="GO" id="GO:0051775">
    <property type="term" value="P:response to redox state"/>
    <property type="evidence" value="ECO:0007669"/>
    <property type="project" value="InterPro"/>
</dbReference>
<evidence type="ECO:0000313" key="10">
    <source>
        <dbReference type="Proteomes" id="UP000091979"/>
    </source>
</evidence>
<dbReference type="NCBIfam" id="NF003996">
    <property type="entry name" value="PRK05472.2-5"/>
    <property type="match status" value="1"/>
</dbReference>
<dbReference type="InterPro" id="IPR022876">
    <property type="entry name" value="Tscrpt_rep_Rex"/>
</dbReference>
<keyword evidence="2 7" id="KW-0678">Repressor</keyword>
<comment type="subcellular location">
    <subcellularLocation>
        <location evidence="7">Cytoplasm</location>
    </subcellularLocation>
</comment>
<dbReference type="Pfam" id="PF02629">
    <property type="entry name" value="CoA_binding"/>
    <property type="match status" value="1"/>
</dbReference>
<dbReference type="NCBIfam" id="NF003989">
    <property type="entry name" value="PRK05472.1-3"/>
    <property type="match status" value="1"/>
</dbReference>
<dbReference type="RefSeq" id="WP_066855414.1">
    <property type="nucleotide sequence ID" value="NZ_JXMS01000016.1"/>
</dbReference>
<dbReference type="GO" id="GO:0005737">
    <property type="term" value="C:cytoplasm"/>
    <property type="evidence" value="ECO:0007669"/>
    <property type="project" value="UniProtKB-SubCell"/>
</dbReference>
<dbReference type="AlphaFoldDB" id="A0A1B7XBZ9"/>
<dbReference type="STRING" id="1560234.SP90_10215"/>
<dbReference type="InterPro" id="IPR009718">
    <property type="entry name" value="Rex_DNA-bd_C_dom"/>
</dbReference>
<comment type="subunit">
    <text evidence="7">Homodimer.</text>
</comment>
<dbReference type="InterPro" id="IPR036390">
    <property type="entry name" value="WH_DNA-bd_sf"/>
</dbReference>
<dbReference type="InterPro" id="IPR036291">
    <property type="entry name" value="NAD(P)-bd_dom_sf"/>
</dbReference>
<dbReference type="Proteomes" id="UP000091979">
    <property type="component" value="Unassembled WGS sequence"/>
</dbReference>
<reference evidence="9 10" key="1">
    <citation type="submission" date="2015-01" db="EMBL/GenBank/DDBJ databases">
        <title>Desulfovibrio sp. JC271 draft genome sequence.</title>
        <authorList>
            <person name="Shivani Y."/>
            <person name="Subhash Y."/>
            <person name="Sasikala C."/>
            <person name="Ramana C.V."/>
        </authorList>
    </citation>
    <scope>NUCLEOTIDE SEQUENCE [LARGE SCALE GENOMIC DNA]</scope>
    <source>
        <strain evidence="9 10">JC271</strain>
    </source>
</reference>
<dbReference type="GO" id="GO:0003700">
    <property type="term" value="F:DNA-binding transcription factor activity"/>
    <property type="evidence" value="ECO:0007669"/>
    <property type="project" value="UniProtKB-UniRule"/>
</dbReference>
<feature type="domain" description="CoA-binding" evidence="8">
    <location>
        <begin position="82"/>
        <end position="183"/>
    </location>
</feature>
<evidence type="ECO:0000256" key="3">
    <source>
        <dbReference type="ARBA" id="ARBA00023015"/>
    </source>
</evidence>